<accession>A0A0M2GVH6</accession>
<dbReference type="Proteomes" id="UP000034786">
    <property type="component" value="Unassembled WGS sequence"/>
</dbReference>
<evidence type="ECO:0000313" key="3">
    <source>
        <dbReference type="Proteomes" id="UP000034786"/>
    </source>
</evidence>
<dbReference type="EMBL" id="JYJH01000006">
    <property type="protein sequence ID" value="KJK39576.1"/>
    <property type="molecule type" value="Genomic_DNA"/>
</dbReference>
<feature type="region of interest" description="Disordered" evidence="1">
    <location>
        <begin position="25"/>
        <end position="74"/>
    </location>
</feature>
<protein>
    <submittedName>
        <fullName evidence="2">Uncharacterized protein</fullName>
    </submittedName>
</protein>
<evidence type="ECO:0000313" key="2">
    <source>
        <dbReference type="EMBL" id="KJK39576.1"/>
    </source>
</evidence>
<dbReference type="AlphaFoldDB" id="A0A0M2GVH6"/>
<dbReference type="RefSeq" id="WP_031134603.1">
    <property type="nucleotide sequence ID" value="NZ_JYJH01000006.1"/>
</dbReference>
<sequence length="101" mass="10626">MRRAALVVEDGPVAAYGHVSGRAAEPTLLHPPRAGGRGPVLGRARARPGPCSAGPEPGLRLPRSRRAACGNPRPALRAAGRWPGRYEDGARHVLARSVWLG</sequence>
<organism evidence="2 3">
    <name type="scientific">Streptomyces variegatus</name>
    <dbReference type="NCBI Taxonomy" id="284040"/>
    <lineage>
        <taxon>Bacteria</taxon>
        <taxon>Bacillati</taxon>
        <taxon>Actinomycetota</taxon>
        <taxon>Actinomycetes</taxon>
        <taxon>Kitasatosporales</taxon>
        <taxon>Streptomycetaceae</taxon>
        <taxon>Streptomyces</taxon>
    </lineage>
</organism>
<evidence type="ECO:0000256" key="1">
    <source>
        <dbReference type="SAM" id="MobiDB-lite"/>
    </source>
</evidence>
<proteinExistence type="predicted"/>
<keyword evidence="3" id="KW-1185">Reference proteome</keyword>
<dbReference type="PATRIC" id="fig|284040.3.peg.6649"/>
<reference evidence="3" key="1">
    <citation type="submission" date="2015-02" db="EMBL/GenBank/DDBJ databases">
        <authorList>
            <person name="Ju K.-S."/>
            <person name="Doroghazi J.R."/>
            <person name="Metcalf W."/>
        </authorList>
    </citation>
    <scope>NUCLEOTIDE SEQUENCE [LARGE SCALE GENOMIC DNA]</scope>
    <source>
        <strain evidence="3">NRRL B-16380</strain>
    </source>
</reference>
<name>A0A0M2GVH6_9ACTN</name>
<gene>
    <name evidence="2" type="ORF">UK15_11120</name>
</gene>
<comment type="caution">
    <text evidence="2">The sequence shown here is derived from an EMBL/GenBank/DDBJ whole genome shotgun (WGS) entry which is preliminary data.</text>
</comment>